<comment type="caution">
    <text evidence="1">The sequence shown here is derived from an EMBL/GenBank/DDBJ whole genome shotgun (WGS) entry which is preliminary data.</text>
</comment>
<name>A0ABS1UI21_9ACTN</name>
<keyword evidence="2" id="KW-1185">Reference proteome</keyword>
<accession>A0ABS1UI21</accession>
<evidence type="ECO:0000313" key="1">
    <source>
        <dbReference type="EMBL" id="MBL6275973.1"/>
    </source>
</evidence>
<dbReference type="EMBL" id="JAETXL010000002">
    <property type="protein sequence ID" value="MBL6275973.1"/>
    <property type="molecule type" value="Genomic_DNA"/>
</dbReference>
<sequence>MLERLVAEQAGVLTVAQARTVLGEGAVRGLVRSGRWRSISRGLLLAGSGRLTREQQLWVAVLAAGSGAVLAGATAAIEAGVRGLRIEPVHVLVPSTRRPGRRSLRGMPIDMAAVAVHRTTVLPAEHLEVGRPPRTIVARALVDAAGWASSARQAQEIVAGGCQQGRVSPEEVAAVLDVLPRAPRRQMIRQSIDGMAGGAQAYGRMEFVRCCRRAGLPEPDLSSRRTDGSGRAGWWDAYWRAWRVHVEIDGTHQGDVRDWVDVRHQVADLERQNDISTTGDRVLRFPAWLVRTHPEQVADTVRRALLAGGWRPDE</sequence>
<protein>
    <recommendedName>
        <fullName evidence="3">Transcriptional regulator, AbiEi antitoxin, Type IV TA system</fullName>
    </recommendedName>
</protein>
<evidence type="ECO:0008006" key="3">
    <source>
        <dbReference type="Google" id="ProtNLM"/>
    </source>
</evidence>
<dbReference type="Proteomes" id="UP000661193">
    <property type="component" value="Unassembled WGS sequence"/>
</dbReference>
<reference evidence="1 2" key="1">
    <citation type="submission" date="2021-01" db="EMBL/GenBank/DDBJ databases">
        <title>Genome sequencing of Micromonospora fiedleri MG-37.</title>
        <authorList>
            <person name="Moreland P.E.J."/>
            <person name="Stach J.E.M."/>
        </authorList>
    </citation>
    <scope>NUCLEOTIDE SEQUENCE [LARGE SCALE GENOMIC DNA]</scope>
    <source>
        <strain evidence="1 2">MG-37</strain>
    </source>
</reference>
<proteinExistence type="predicted"/>
<organism evidence="1 2">
    <name type="scientific">Micromonospora fiedleri</name>
    <dbReference type="NCBI Taxonomy" id="1157498"/>
    <lineage>
        <taxon>Bacteria</taxon>
        <taxon>Bacillati</taxon>
        <taxon>Actinomycetota</taxon>
        <taxon>Actinomycetes</taxon>
        <taxon>Micromonosporales</taxon>
        <taxon>Micromonosporaceae</taxon>
        <taxon>Micromonospora</taxon>
    </lineage>
</organism>
<evidence type="ECO:0000313" key="2">
    <source>
        <dbReference type="Proteomes" id="UP000661193"/>
    </source>
</evidence>
<gene>
    <name evidence="1" type="ORF">JMF97_07360</name>
</gene>